<dbReference type="PANTHER" id="PTHR14520">
    <property type="entry name" value="MITOCHONDRIAL RIBOSOMAL PROTEIN 63"/>
    <property type="match status" value="1"/>
</dbReference>
<dbReference type="OrthoDB" id="6019958at2759"/>
<dbReference type="AlphaFoldDB" id="A0A177AV04"/>
<proteinExistence type="predicted"/>
<comment type="caution">
    <text evidence="1">The sequence shown here is derived from an EMBL/GenBank/DDBJ whole genome shotgun (WGS) entry which is preliminary data.</text>
</comment>
<reference evidence="1 2" key="1">
    <citation type="submission" date="2016-04" db="EMBL/GenBank/DDBJ databases">
        <title>The genome of Intoshia linei affirms orthonectids as highly simplified spiralians.</title>
        <authorList>
            <person name="Mikhailov K.V."/>
            <person name="Slusarev G.S."/>
            <person name="Nikitin M.A."/>
            <person name="Logacheva M.D."/>
            <person name="Penin A."/>
            <person name="Aleoshin V."/>
            <person name="Panchin Y.V."/>
        </authorList>
    </citation>
    <scope>NUCLEOTIDE SEQUENCE [LARGE SCALE GENOMIC DNA]</scope>
    <source>
        <strain evidence="1">Intl2013</strain>
        <tissue evidence="1">Whole animal</tissue>
    </source>
</reference>
<dbReference type="InterPro" id="IPR016576">
    <property type="entry name" value="Ribosomal_mL63"/>
</dbReference>
<dbReference type="GO" id="GO:0005761">
    <property type="term" value="C:mitochondrial ribosome"/>
    <property type="evidence" value="ECO:0007669"/>
    <property type="project" value="InterPro"/>
</dbReference>
<name>A0A177AV04_9BILA</name>
<sequence length="110" mass="13352">MKLTRILYYYVKLEKVPGRIDRGMRQRYQPVTSKLKYEALKRIILEQNNLDILKLNYLNQTENDKIERMQSKQDEKIKETNTNDDKQSKLIRHGLLSNHLNHLNVIKRWE</sequence>
<dbReference type="GO" id="GO:0032543">
    <property type="term" value="P:mitochondrial translation"/>
    <property type="evidence" value="ECO:0007669"/>
    <property type="project" value="TreeGrafter"/>
</dbReference>
<dbReference type="GO" id="GO:0003735">
    <property type="term" value="F:structural constituent of ribosome"/>
    <property type="evidence" value="ECO:0007669"/>
    <property type="project" value="TreeGrafter"/>
</dbReference>
<evidence type="ECO:0000313" key="1">
    <source>
        <dbReference type="EMBL" id="OAF65819.1"/>
    </source>
</evidence>
<accession>A0A177AV04</accession>
<keyword evidence="2" id="KW-1185">Reference proteome</keyword>
<dbReference type="Proteomes" id="UP000078046">
    <property type="component" value="Unassembled WGS sequence"/>
</dbReference>
<gene>
    <name evidence="1" type="ORF">A3Q56_06460</name>
</gene>
<dbReference type="EMBL" id="LWCA01001135">
    <property type="protein sequence ID" value="OAF65819.1"/>
    <property type="molecule type" value="Genomic_DNA"/>
</dbReference>
<dbReference type="PANTHER" id="PTHR14520:SF4">
    <property type="entry name" value="LARGE RIBOSOMAL SUBUNIT PROTEIN ML63"/>
    <property type="match status" value="1"/>
</dbReference>
<organism evidence="1 2">
    <name type="scientific">Intoshia linei</name>
    <dbReference type="NCBI Taxonomy" id="1819745"/>
    <lineage>
        <taxon>Eukaryota</taxon>
        <taxon>Metazoa</taxon>
        <taxon>Spiralia</taxon>
        <taxon>Lophotrochozoa</taxon>
        <taxon>Mesozoa</taxon>
        <taxon>Orthonectida</taxon>
        <taxon>Rhopaluridae</taxon>
        <taxon>Intoshia</taxon>
    </lineage>
</organism>
<evidence type="ECO:0000313" key="2">
    <source>
        <dbReference type="Proteomes" id="UP000078046"/>
    </source>
</evidence>
<protein>
    <submittedName>
        <fullName evidence="1">Uncharacterized protein</fullName>
    </submittedName>
</protein>
<dbReference type="Pfam" id="PF14978">
    <property type="entry name" value="MRP-63"/>
    <property type="match status" value="1"/>
</dbReference>